<sequence>MVSNLIYEQEDIFLLEELYQNLYWRNSQVLVIVFHELVLSQGVCYVTPDGSNLSIKWCARLSNVCLTMYNDYPRIDVFGKIAQLFQLFPDISSLAFQYLFFSERSWIP</sequence>
<gene>
    <name evidence="1" type="ordered locus">PH0904</name>
</gene>
<dbReference type="EMBL" id="BA000001">
    <property type="protein sequence ID" value="BAA29998.1"/>
    <property type="molecule type" value="Genomic_DNA"/>
</dbReference>
<evidence type="ECO:0000313" key="2">
    <source>
        <dbReference type="Proteomes" id="UP000000752"/>
    </source>
</evidence>
<dbReference type="STRING" id="70601.gene:9377855"/>
<dbReference type="KEGG" id="pho:PH0904"/>
<proteinExistence type="predicted"/>
<name>O58630_PYRHO</name>
<dbReference type="PIR" id="H71079">
    <property type="entry name" value="H71079"/>
</dbReference>
<dbReference type="Proteomes" id="UP000000752">
    <property type="component" value="Chromosome"/>
</dbReference>
<organism evidence="1 2">
    <name type="scientific">Pyrococcus horikoshii (strain ATCC 700860 / DSM 12428 / JCM 9974 / NBRC 100139 / OT-3)</name>
    <dbReference type="NCBI Taxonomy" id="70601"/>
    <lineage>
        <taxon>Archaea</taxon>
        <taxon>Methanobacteriati</taxon>
        <taxon>Methanobacteriota</taxon>
        <taxon>Thermococci</taxon>
        <taxon>Thermococcales</taxon>
        <taxon>Thermococcaceae</taxon>
        <taxon>Pyrococcus</taxon>
    </lineage>
</organism>
<reference evidence="1 2" key="1">
    <citation type="journal article" date="1998" name="DNA Res.">
        <title>Complete sequence and gene organization of the genome of a hyper-thermophilic archaebacterium, Pyrococcus horikoshii OT3.</title>
        <authorList>
            <person name="Kawarabayasi Y."/>
            <person name="Sawada M."/>
            <person name="Horikawa H."/>
            <person name="Haikawa Y."/>
            <person name="Hino Y."/>
            <person name="Yamamoto S."/>
            <person name="Sekine M."/>
            <person name="Baba S."/>
            <person name="Kosugi H."/>
            <person name="Hosoyama A."/>
            <person name="Nagai Y."/>
            <person name="Sakai M."/>
            <person name="Ogura K."/>
            <person name="Otuka R."/>
            <person name="Nakazawa H."/>
            <person name="Takamiya M."/>
            <person name="Ohfuku Y."/>
            <person name="Funahashi T."/>
            <person name="Tanaka T."/>
            <person name="Kudoh Y."/>
            <person name="Yamazaki J."/>
            <person name="Kushida N."/>
            <person name="Oguchi A."/>
            <person name="Aoki K."/>
            <person name="Nakamura Y."/>
            <person name="Robb T.F."/>
            <person name="Horikoshi K."/>
            <person name="Masuchi Y."/>
            <person name="Shizuya H."/>
            <person name="Kikuchi H."/>
        </authorList>
    </citation>
    <scope>NUCLEOTIDE SEQUENCE [LARGE SCALE GENOMIC DNA]</scope>
    <source>
        <strain evidence="2">ATCC 700860 / DSM 12428 / JCM 9974 / NBRC 100139 / OT-3</strain>
    </source>
</reference>
<dbReference type="EnsemblBacteria" id="BAA29998">
    <property type="protein sequence ID" value="BAA29998"/>
    <property type="gene ID" value="BAA29998"/>
</dbReference>
<dbReference type="AlphaFoldDB" id="O58630"/>
<evidence type="ECO:0000313" key="1">
    <source>
        <dbReference type="EMBL" id="BAA29998.1"/>
    </source>
</evidence>
<protein>
    <submittedName>
        <fullName evidence="1">Uncharacterized protein</fullName>
    </submittedName>
</protein>
<keyword evidence="2" id="KW-1185">Reference proteome</keyword>
<accession>O58630</accession>